<dbReference type="PANTHER" id="PTHR33568:SF3">
    <property type="entry name" value="DNA-DIRECTED DNA POLYMERASE"/>
    <property type="match status" value="1"/>
</dbReference>
<feature type="non-terminal residue" evidence="10">
    <location>
        <position position="1"/>
    </location>
</feature>
<proteinExistence type="inferred from homology"/>
<evidence type="ECO:0000256" key="4">
    <source>
        <dbReference type="ARBA" id="ARBA00022695"/>
    </source>
</evidence>
<dbReference type="SUPFAM" id="SSF56672">
    <property type="entry name" value="DNA/RNA polymerases"/>
    <property type="match status" value="1"/>
</dbReference>
<comment type="caution">
    <text evidence="10">The sequence shown here is derived from an EMBL/GenBank/DDBJ whole genome shotgun (WGS) entry which is preliminary data.</text>
</comment>
<evidence type="ECO:0000313" key="11">
    <source>
        <dbReference type="Proteomes" id="UP001159405"/>
    </source>
</evidence>
<dbReference type="Gene3D" id="1.10.287.690">
    <property type="entry name" value="Helix hairpin bin"/>
    <property type="match status" value="1"/>
</dbReference>
<protein>
    <recommendedName>
        <fullName evidence="2">DNA-directed DNA polymerase</fullName>
        <ecNumber evidence="2">2.7.7.7</ecNumber>
    </recommendedName>
</protein>
<keyword evidence="3" id="KW-0808">Transferase</keyword>
<evidence type="ECO:0000259" key="9">
    <source>
        <dbReference type="Pfam" id="PF03175"/>
    </source>
</evidence>
<dbReference type="InterPro" id="IPR004868">
    <property type="entry name" value="DNA-dir_DNA_pol_B_mt/vir"/>
</dbReference>
<sequence>PTVRRPHPRFGILRSRWHDGQKERRTDPLARGPSPSNVPFHFNQEMIDYCKSDVALLKAGCEAFQQEFERQAGFNPMAKCITIASACNLYWRKHHLIPDTIAVEPLGGWRGAQVNQSLKALQWLYYQEDLIPKQGASADRIRHVRNGGEQSVRTIANSYFVDGYDPLTRTVYEFHGCLYHGCPTCFPVRDAKHYATPDRTVEELHQATVSKRMALLRAGYTVIEMWECEWDKLVDTDEAVKRFLNSFDLPPPLEPREAFFGGRTGAVALHAVAGEGEEIRYVDVTSLYPWMNKNCPYPIGHPRIITQPVDQSLESYFGLATVDILPPSGLFHPVLPVRFWHFPPEQRQTGLFANYVNTWLKIKQESAGWPVWCQTLEQKGDYILLYQEREGIRLDIASIAKNPGRKATAKLMLNSFWGKFGERINKPTTVTVQNPAHLFNLITDAALDISTLRLCTDDILEAVYTSAQDNTVKGTKTNIFVAAFTTCHARLKLYESLDTLQEQVLYYDTDSVIYRWRPDQPSITTEKKQIQVVPRVKQYGLVFDKRVIDVATQSSYPYGY</sequence>
<evidence type="ECO:0000256" key="5">
    <source>
        <dbReference type="ARBA" id="ARBA00022705"/>
    </source>
</evidence>
<evidence type="ECO:0000256" key="1">
    <source>
        <dbReference type="ARBA" id="ARBA00005755"/>
    </source>
</evidence>
<keyword evidence="11" id="KW-1185">Reference proteome</keyword>
<dbReference type="InterPro" id="IPR023211">
    <property type="entry name" value="DNA_pol_palm_dom_sf"/>
</dbReference>
<dbReference type="EMBL" id="CALNXK010000653">
    <property type="protein sequence ID" value="CAH3188794.1"/>
    <property type="molecule type" value="Genomic_DNA"/>
</dbReference>
<dbReference type="Proteomes" id="UP001159405">
    <property type="component" value="Unassembled WGS sequence"/>
</dbReference>
<evidence type="ECO:0000256" key="7">
    <source>
        <dbReference type="ARBA" id="ARBA00023125"/>
    </source>
</evidence>
<comment type="similarity">
    <text evidence="1">Belongs to the DNA polymerase type-B family.</text>
</comment>
<name>A0ABN8SG17_9CNID</name>
<evidence type="ECO:0000256" key="6">
    <source>
        <dbReference type="ARBA" id="ARBA00022932"/>
    </source>
</evidence>
<evidence type="ECO:0000256" key="2">
    <source>
        <dbReference type="ARBA" id="ARBA00012417"/>
    </source>
</evidence>
<accession>A0ABN8SG17</accession>
<gene>
    <name evidence="10" type="ORF">PLOB_00041612</name>
</gene>
<keyword evidence="7" id="KW-0238">DNA-binding</keyword>
<organism evidence="10 11">
    <name type="scientific">Porites lobata</name>
    <dbReference type="NCBI Taxonomy" id="104759"/>
    <lineage>
        <taxon>Eukaryota</taxon>
        <taxon>Metazoa</taxon>
        <taxon>Cnidaria</taxon>
        <taxon>Anthozoa</taxon>
        <taxon>Hexacorallia</taxon>
        <taxon>Scleractinia</taxon>
        <taxon>Fungiina</taxon>
        <taxon>Poritidae</taxon>
        <taxon>Porites</taxon>
    </lineage>
</organism>
<evidence type="ECO:0000256" key="8">
    <source>
        <dbReference type="ARBA" id="ARBA00049244"/>
    </source>
</evidence>
<dbReference type="EC" id="2.7.7.7" evidence="2"/>
<dbReference type="Gene3D" id="3.90.1600.10">
    <property type="entry name" value="Palm domain of DNA polymerase"/>
    <property type="match status" value="1"/>
</dbReference>
<dbReference type="Gene3D" id="3.40.960.10">
    <property type="entry name" value="VSR Endonuclease"/>
    <property type="match status" value="1"/>
</dbReference>
<dbReference type="PANTHER" id="PTHR33568">
    <property type="entry name" value="DNA POLYMERASE"/>
    <property type="match status" value="1"/>
</dbReference>
<comment type="catalytic activity">
    <reaction evidence="8">
        <text>DNA(n) + a 2'-deoxyribonucleoside 5'-triphosphate = DNA(n+1) + diphosphate</text>
        <dbReference type="Rhea" id="RHEA:22508"/>
        <dbReference type="Rhea" id="RHEA-COMP:17339"/>
        <dbReference type="Rhea" id="RHEA-COMP:17340"/>
        <dbReference type="ChEBI" id="CHEBI:33019"/>
        <dbReference type="ChEBI" id="CHEBI:61560"/>
        <dbReference type="ChEBI" id="CHEBI:173112"/>
        <dbReference type="EC" id="2.7.7.7"/>
    </reaction>
</comment>
<reference evidence="10 11" key="1">
    <citation type="submission" date="2022-05" db="EMBL/GenBank/DDBJ databases">
        <authorList>
            <consortium name="Genoscope - CEA"/>
            <person name="William W."/>
        </authorList>
    </citation>
    <scope>NUCLEOTIDE SEQUENCE [LARGE SCALE GENOMIC DNA]</scope>
</reference>
<dbReference type="InterPro" id="IPR043502">
    <property type="entry name" value="DNA/RNA_pol_sf"/>
</dbReference>
<keyword evidence="6" id="KW-0239">DNA-directed DNA polymerase</keyword>
<keyword evidence="5" id="KW-0235">DNA replication</keyword>
<keyword evidence="4" id="KW-0548">Nucleotidyltransferase</keyword>
<feature type="non-terminal residue" evidence="10">
    <location>
        <position position="560"/>
    </location>
</feature>
<evidence type="ECO:0000313" key="10">
    <source>
        <dbReference type="EMBL" id="CAH3188794.1"/>
    </source>
</evidence>
<feature type="domain" description="DNA-directed DNA polymerase family B mitochondria/virus" evidence="9">
    <location>
        <begin position="256"/>
        <end position="338"/>
    </location>
</feature>
<evidence type="ECO:0000256" key="3">
    <source>
        <dbReference type="ARBA" id="ARBA00022679"/>
    </source>
</evidence>
<dbReference type="Pfam" id="PF03175">
    <property type="entry name" value="DNA_pol_B_2"/>
    <property type="match status" value="1"/>
</dbReference>